<sequence>MHNMNNNITPTNSTAVVPAPMPHQQQIQQQQHSMLPMSMVEALARNSNNPVYRETVCHNSNNHLQFNLVIFPLRLLQQPYMLLHLITNMVQITLQPYVLQV</sequence>
<keyword evidence="2" id="KW-1185">Reference proteome</keyword>
<gene>
    <name evidence="1" type="ORF">EVAR_71352_1</name>
</gene>
<proteinExistence type="predicted"/>
<comment type="caution">
    <text evidence="1">The sequence shown here is derived from an EMBL/GenBank/DDBJ whole genome shotgun (WGS) entry which is preliminary data.</text>
</comment>
<accession>A0A4C1SR36</accession>
<reference evidence="1 2" key="1">
    <citation type="journal article" date="2019" name="Commun. Biol.">
        <title>The bagworm genome reveals a unique fibroin gene that provides high tensile strength.</title>
        <authorList>
            <person name="Kono N."/>
            <person name="Nakamura H."/>
            <person name="Ohtoshi R."/>
            <person name="Tomita M."/>
            <person name="Numata K."/>
            <person name="Arakawa K."/>
        </authorList>
    </citation>
    <scope>NUCLEOTIDE SEQUENCE [LARGE SCALE GENOMIC DNA]</scope>
</reference>
<name>A0A4C1SR36_EUMVA</name>
<dbReference type="Proteomes" id="UP000299102">
    <property type="component" value="Unassembled WGS sequence"/>
</dbReference>
<evidence type="ECO:0000313" key="1">
    <source>
        <dbReference type="EMBL" id="GBP04376.1"/>
    </source>
</evidence>
<dbReference type="EMBL" id="BGZK01003762">
    <property type="protein sequence ID" value="GBP04376.1"/>
    <property type="molecule type" value="Genomic_DNA"/>
</dbReference>
<dbReference type="AlphaFoldDB" id="A0A4C1SR36"/>
<protein>
    <submittedName>
        <fullName evidence="1">Uncharacterized protein</fullName>
    </submittedName>
</protein>
<organism evidence="1 2">
    <name type="scientific">Eumeta variegata</name>
    <name type="common">Bagworm moth</name>
    <name type="synonym">Eumeta japonica</name>
    <dbReference type="NCBI Taxonomy" id="151549"/>
    <lineage>
        <taxon>Eukaryota</taxon>
        <taxon>Metazoa</taxon>
        <taxon>Ecdysozoa</taxon>
        <taxon>Arthropoda</taxon>
        <taxon>Hexapoda</taxon>
        <taxon>Insecta</taxon>
        <taxon>Pterygota</taxon>
        <taxon>Neoptera</taxon>
        <taxon>Endopterygota</taxon>
        <taxon>Lepidoptera</taxon>
        <taxon>Glossata</taxon>
        <taxon>Ditrysia</taxon>
        <taxon>Tineoidea</taxon>
        <taxon>Psychidae</taxon>
        <taxon>Oiketicinae</taxon>
        <taxon>Eumeta</taxon>
    </lineage>
</organism>
<evidence type="ECO:0000313" key="2">
    <source>
        <dbReference type="Proteomes" id="UP000299102"/>
    </source>
</evidence>